<dbReference type="EMBL" id="JANAVB010033013">
    <property type="protein sequence ID" value="KAJ6809700.1"/>
    <property type="molecule type" value="Genomic_DNA"/>
</dbReference>
<reference evidence="2" key="2">
    <citation type="submission" date="2023-04" db="EMBL/GenBank/DDBJ databases">
        <authorList>
            <person name="Bruccoleri R.E."/>
            <person name="Oakeley E.J."/>
            <person name="Faust A.-M."/>
            <person name="Dessus-Babus S."/>
            <person name="Altorfer M."/>
            <person name="Burckhardt D."/>
            <person name="Oertli M."/>
            <person name="Naumann U."/>
            <person name="Petersen F."/>
            <person name="Wong J."/>
        </authorList>
    </citation>
    <scope>NUCLEOTIDE SEQUENCE</scope>
    <source>
        <strain evidence="2">GSM-AAB239-AS_SAM_17_03QT</strain>
        <tissue evidence="2">Leaf</tissue>
    </source>
</reference>
<evidence type="ECO:0000313" key="1">
    <source>
        <dbReference type="EMBL" id="KAJ6809236.1"/>
    </source>
</evidence>
<organism evidence="2 5">
    <name type="scientific">Iris pallida</name>
    <name type="common">Sweet iris</name>
    <dbReference type="NCBI Taxonomy" id="29817"/>
    <lineage>
        <taxon>Eukaryota</taxon>
        <taxon>Viridiplantae</taxon>
        <taxon>Streptophyta</taxon>
        <taxon>Embryophyta</taxon>
        <taxon>Tracheophyta</taxon>
        <taxon>Spermatophyta</taxon>
        <taxon>Magnoliopsida</taxon>
        <taxon>Liliopsida</taxon>
        <taxon>Asparagales</taxon>
        <taxon>Iridaceae</taxon>
        <taxon>Iridoideae</taxon>
        <taxon>Irideae</taxon>
        <taxon>Iris</taxon>
    </lineage>
</organism>
<name>A0AAX6EZY7_IRIPA</name>
<keyword evidence="5" id="KW-1185">Reference proteome</keyword>
<evidence type="ECO:0000313" key="4">
    <source>
        <dbReference type="EMBL" id="KAJ6818362.1"/>
    </source>
</evidence>
<reference evidence="2" key="1">
    <citation type="journal article" date="2023" name="GigaByte">
        <title>Genome assembly of the bearded iris, Iris pallida Lam.</title>
        <authorList>
            <person name="Bruccoleri R.E."/>
            <person name="Oakeley E.J."/>
            <person name="Faust A.M.E."/>
            <person name="Altorfer M."/>
            <person name="Dessus-Babus S."/>
            <person name="Burckhardt D."/>
            <person name="Oertli M."/>
            <person name="Naumann U."/>
            <person name="Petersen F."/>
            <person name="Wong J."/>
        </authorList>
    </citation>
    <scope>NUCLEOTIDE SEQUENCE</scope>
    <source>
        <strain evidence="2">GSM-AAB239-AS_SAM_17_03QT</strain>
    </source>
</reference>
<dbReference type="EMBL" id="JANAVB010027231">
    <property type="protein sequence ID" value="KAJ6818362.1"/>
    <property type="molecule type" value="Genomic_DNA"/>
</dbReference>
<dbReference type="Proteomes" id="UP001140949">
    <property type="component" value="Unassembled WGS sequence"/>
</dbReference>
<dbReference type="EMBL" id="JANAVB010028818">
    <property type="protein sequence ID" value="KAJ6815627.1"/>
    <property type="molecule type" value="Genomic_DNA"/>
</dbReference>
<accession>A0AAX6EZY7</accession>
<comment type="caution">
    <text evidence="2">The sequence shown here is derived from an EMBL/GenBank/DDBJ whole genome shotgun (WGS) entry which is preliminary data.</text>
</comment>
<dbReference type="EMBL" id="JANAVB010033020">
    <property type="protein sequence ID" value="KAJ6809236.1"/>
    <property type="molecule type" value="Genomic_DNA"/>
</dbReference>
<sequence length="49" mass="5664">MFVNKFDLIFEYSLLINLIFGKMELYGLGHLSYGNLVLYGHISQHGEDI</sequence>
<evidence type="ECO:0000313" key="3">
    <source>
        <dbReference type="EMBL" id="KAJ6815627.1"/>
    </source>
</evidence>
<proteinExistence type="predicted"/>
<protein>
    <submittedName>
        <fullName evidence="2">Uncharacterized protein</fullName>
    </submittedName>
</protein>
<evidence type="ECO:0000313" key="5">
    <source>
        <dbReference type="Proteomes" id="UP001140949"/>
    </source>
</evidence>
<evidence type="ECO:0000313" key="2">
    <source>
        <dbReference type="EMBL" id="KAJ6809700.1"/>
    </source>
</evidence>
<dbReference type="AlphaFoldDB" id="A0AAX6EZY7"/>
<gene>
    <name evidence="3" type="ORF">M6B38_134180</name>
    <name evidence="1" type="ORF">M6B38_161595</name>
    <name evidence="2" type="ORF">M6B38_162985</name>
    <name evidence="4" type="ORF">M6B38_408435</name>
</gene>